<feature type="binding site" evidence="16">
    <location>
        <position position="76"/>
    </location>
    <ligand>
        <name>[4Fe-4S] cluster</name>
        <dbReference type="ChEBI" id="CHEBI:49883"/>
        <note>4Fe-4S-S-AdoMet</note>
    </ligand>
</feature>
<evidence type="ECO:0000256" key="15">
    <source>
        <dbReference type="PIRSR" id="PIRSR000167-1"/>
    </source>
</evidence>
<feature type="binding site" evidence="15">
    <location>
        <position position="217"/>
    </location>
    <ligand>
        <name>S-adenosyl-L-methionine</name>
        <dbReference type="ChEBI" id="CHEBI:59789"/>
        <label>2</label>
    </ligand>
</feature>
<keyword evidence="11 14" id="KW-0411">Iron-sulfur</keyword>
<dbReference type="GO" id="GO:0051989">
    <property type="term" value="F:coproporphyrinogen dehydrogenase activity"/>
    <property type="evidence" value="ECO:0007669"/>
    <property type="project" value="UniProtKB-EC"/>
</dbReference>
<evidence type="ECO:0000313" key="18">
    <source>
        <dbReference type="EMBL" id="SDW60143.1"/>
    </source>
</evidence>
<comment type="subunit">
    <text evidence="4">Monomer.</text>
</comment>
<dbReference type="SFLD" id="SFLDG01065">
    <property type="entry name" value="anaerobic_coproporphyrinogen-I"/>
    <property type="match status" value="1"/>
</dbReference>
<evidence type="ECO:0000259" key="17">
    <source>
        <dbReference type="PROSITE" id="PS51918"/>
    </source>
</evidence>
<dbReference type="SMART" id="SM00729">
    <property type="entry name" value="Elp3"/>
    <property type="match status" value="1"/>
</dbReference>
<dbReference type="InterPro" id="IPR007197">
    <property type="entry name" value="rSAM"/>
</dbReference>
<evidence type="ECO:0000256" key="10">
    <source>
        <dbReference type="ARBA" id="ARBA00023004"/>
    </source>
</evidence>
<evidence type="ECO:0000256" key="6">
    <source>
        <dbReference type="ARBA" id="ARBA00022490"/>
    </source>
</evidence>
<organism evidence="18 19">
    <name type="scientific">Litoreibacter albidus</name>
    <dbReference type="NCBI Taxonomy" id="670155"/>
    <lineage>
        <taxon>Bacteria</taxon>
        <taxon>Pseudomonadati</taxon>
        <taxon>Pseudomonadota</taxon>
        <taxon>Alphaproteobacteria</taxon>
        <taxon>Rhodobacterales</taxon>
        <taxon>Roseobacteraceae</taxon>
        <taxon>Litoreibacter</taxon>
    </lineage>
</organism>
<dbReference type="InterPro" id="IPR004558">
    <property type="entry name" value="Coprogen_oxidase_HemN"/>
</dbReference>
<dbReference type="EC" id="1.3.98.3" evidence="14"/>
<evidence type="ECO:0000256" key="5">
    <source>
        <dbReference type="ARBA" id="ARBA00022485"/>
    </source>
</evidence>
<comment type="cofactor">
    <cofactor evidence="14 16">
        <name>[4Fe-4S] cluster</name>
        <dbReference type="ChEBI" id="CHEBI:49883"/>
    </cofactor>
    <text evidence="14 16">Binds 1 [4Fe-4S] cluster. The cluster is coordinated with 3 cysteines and an exchangeable S-adenosyl-L-methionine.</text>
</comment>
<dbReference type="PROSITE" id="PS51918">
    <property type="entry name" value="RADICAL_SAM"/>
    <property type="match status" value="1"/>
</dbReference>
<feature type="binding site" evidence="15">
    <location>
        <position position="192"/>
    </location>
    <ligand>
        <name>S-adenosyl-L-methionine</name>
        <dbReference type="ChEBI" id="CHEBI:59789"/>
        <label>2</label>
    </ligand>
</feature>
<dbReference type="Gene3D" id="3.20.20.70">
    <property type="entry name" value="Aldolase class I"/>
    <property type="match status" value="1"/>
</dbReference>
<evidence type="ECO:0000256" key="16">
    <source>
        <dbReference type="PIRSR" id="PIRSR000167-2"/>
    </source>
</evidence>
<dbReference type="Gene3D" id="1.10.10.920">
    <property type="match status" value="1"/>
</dbReference>
<dbReference type="GO" id="GO:0006782">
    <property type="term" value="P:protoporphyrinogen IX biosynthetic process"/>
    <property type="evidence" value="ECO:0007669"/>
    <property type="project" value="UniProtKB-UniPathway"/>
</dbReference>
<feature type="binding site" evidence="15">
    <location>
        <position position="153"/>
    </location>
    <ligand>
        <name>S-adenosyl-L-methionine</name>
        <dbReference type="ChEBI" id="CHEBI:59789"/>
        <label>1</label>
    </ligand>
</feature>
<dbReference type="Proteomes" id="UP000199441">
    <property type="component" value="Unassembled WGS sequence"/>
</dbReference>
<keyword evidence="12 14" id="KW-0627">Porphyrin biosynthesis</keyword>
<name>A0A1H2UVL4_9RHOB</name>
<comment type="catalytic activity">
    <reaction evidence="13 14">
        <text>coproporphyrinogen III + 2 S-adenosyl-L-methionine = protoporphyrinogen IX + 2 5'-deoxyadenosine + 2 L-methionine + 2 CO2</text>
        <dbReference type="Rhea" id="RHEA:15425"/>
        <dbReference type="ChEBI" id="CHEBI:16526"/>
        <dbReference type="ChEBI" id="CHEBI:17319"/>
        <dbReference type="ChEBI" id="CHEBI:57307"/>
        <dbReference type="ChEBI" id="CHEBI:57309"/>
        <dbReference type="ChEBI" id="CHEBI:57844"/>
        <dbReference type="ChEBI" id="CHEBI:59789"/>
        <dbReference type="EC" id="1.3.98.3"/>
    </reaction>
</comment>
<dbReference type="PIRSF" id="PIRSF000167">
    <property type="entry name" value="HemN"/>
    <property type="match status" value="1"/>
</dbReference>
<dbReference type="GO" id="GO:0004109">
    <property type="term" value="F:coproporphyrinogen oxidase activity"/>
    <property type="evidence" value="ECO:0007669"/>
    <property type="project" value="InterPro"/>
</dbReference>
<comment type="subcellular location">
    <subcellularLocation>
        <location evidence="1 14">Cytoplasm</location>
    </subcellularLocation>
</comment>
<evidence type="ECO:0000313" key="19">
    <source>
        <dbReference type="Proteomes" id="UP000199441"/>
    </source>
</evidence>
<gene>
    <name evidence="18" type="ORF">SAMN04488001_1306</name>
</gene>
<feature type="binding site" evidence="15">
    <location>
        <position position="180"/>
    </location>
    <ligand>
        <name>S-adenosyl-L-methionine</name>
        <dbReference type="ChEBI" id="CHEBI:59789"/>
        <label>2</label>
    </ligand>
</feature>
<dbReference type="SFLD" id="SFLDS00029">
    <property type="entry name" value="Radical_SAM"/>
    <property type="match status" value="1"/>
</dbReference>
<protein>
    <recommendedName>
        <fullName evidence="14">Coproporphyrinogen-III oxidase</fullName>
        <ecNumber evidence="14">1.3.98.3</ecNumber>
    </recommendedName>
</protein>
<dbReference type="STRING" id="670155.SAMN04488001_1306"/>
<feature type="binding site" evidence="16">
    <location>
        <position position="73"/>
    </location>
    <ligand>
        <name>[4Fe-4S] cluster</name>
        <dbReference type="ChEBI" id="CHEBI:49883"/>
        <note>4Fe-4S-S-AdoMet</note>
    </ligand>
</feature>
<comment type="similarity">
    <text evidence="3 14">Belongs to the anaerobic coproporphyrinogen-III oxidase family.</text>
</comment>
<evidence type="ECO:0000256" key="14">
    <source>
        <dbReference type="PIRNR" id="PIRNR000167"/>
    </source>
</evidence>
<dbReference type="InterPro" id="IPR013785">
    <property type="entry name" value="Aldolase_TIM"/>
</dbReference>
<evidence type="ECO:0000256" key="2">
    <source>
        <dbReference type="ARBA" id="ARBA00004785"/>
    </source>
</evidence>
<dbReference type="NCBIfam" id="TIGR00538">
    <property type="entry name" value="hemN"/>
    <property type="match status" value="1"/>
</dbReference>
<dbReference type="InterPro" id="IPR058240">
    <property type="entry name" value="rSAM_sf"/>
</dbReference>
<reference evidence="19" key="1">
    <citation type="submission" date="2016-10" db="EMBL/GenBank/DDBJ databases">
        <authorList>
            <person name="Varghese N."/>
            <person name="Submissions S."/>
        </authorList>
    </citation>
    <scope>NUCLEOTIDE SEQUENCE [LARGE SCALE GENOMIC DNA]</scope>
    <source>
        <strain evidence="19">DSM 26922</strain>
    </source>
</reference>
<keyword evidence="9 14" id="KW-0560">Oxidoreductase</keyword>
<keyword evidence="8 14" id="KW-0479">Metal-binding</keyword>
<feature type="binding site" evidence="15">
    <location>
        <begin position="75"/>
        <end position="77"/>
    </location>
    <ligand>
        <name>S-adenosyl-L-methionine</name>
        <dbReference type="ChEBI" id="CHEBI:59789"/>
        <label>2</label>
    </ligand>
</feature>
<evidence type="ECO:0000256" key="1">
    <source>
        <dbReference type="ARBA" id="ARBA00004496"/>
    </source>
</evidence>
<keyword evidence="5 14" id="KW-0004">4Fe-4S</keyword>
<dbReference type="EMBL" id="FNOI01000002">
    <property type="protein sequence ID" value="SDW60143.1"/>
    <property type="molecule type" value="Genomic_DNA"/>
</dbReference>
<comment type="pathway">
    <text evidence="2 14">Porphyrin-containing compound metabolism; protoporphyrin-IX biosynthesis; protoporphyrinogen-IX from coproporphyrinogen-III (AdoMet route): step 1/1.</text>
</comment>
<dbReference type="PANTHER" id="PTHR13932:SF6">
    <property type="entry name" value="OXYGEN-INDEPENDENT COPROPORPHYRINOGEN III OXIDASE"/>
    <property type="match status" value="1"/>
</dbReference>
<dbReference type="UniPathway" id="UPA00251">
    <property type="reaction ID" value="UER00323"/>
</dbReference>
<evidence type="ECO:0000256" key="7">
    <source>
        <dbReference type="ARBA" id="ARBA00022691"/>
    </source>
</evidence>
<evidence type="ECO:0000256" key="11">
    <source>
        <dbReference type="ARBA" id="ARBA00023014"/>
    </source>
</evidence>
<keyword evidence="10 14" id="KW-0408">Iron</keyword>
<dbReference type="AlphaFoldDB" id="A0A1H2UVL4"/>
<evidence type="ECO:0000256" key="8">
    <source>
        <dbReference type="ARBA" id="ARBA00022723"/>
    </source>
</evidence>
<feature type="binding site" evidence="15">
    <location>
        <position position="337"/>
    </location>
    <ligand>
        <name>S-adenosyl-L-methionine</name>
        <dbReference type="ChEBI" id="CHEBI:59789"/>
        <label>1</label>
    </ligand>
</feature>
<evidence type="ECO:0000256" key="12">
    <source>
        <dbReference type="ARBA" id="ARBA00023244"/>
    </source>
</evidence>
<evidence type="ECO:0000256" key="13">
    <source>
        <dbReference type="ARBA" id="ARBA00048321"/>
    </source>
</evidence>
<evidence type="ECO:0000256" key="9">
    <source>
        <dbReference type="ARBA" id="ARBA00023002"/>
    </source>
</evidence>
<feature type="binding site" evidence="15">
    <location>
        <position position="251"/>
    </location>
    <ligand>
        <name>S-adenosyl-L-methionine</name>
        <dbReference type="ChEBI" id="CHEBI:59789"/>
        <label>2</label>
    </ligand>
</feature>
<dbReference type="InterPro" id="IPR006638">
    <property type="entry name" value="Elp3/MiaA/NifB-like_rSAM"/>
</dbReference>
<feature type="binding site" evidence="16">
    <location>
        <position position="69"/>
    </location>
    <ligand>
        <name>[4Fe-4S] cluster</name>
        <dbReference type="ChEBI" id="CHEBI:49883"/>
        <note>4Fe-4S-S-AdoMet</note>
    </ligand>
</feature>
<dbReference type="GO" id="GO:0051539">
    <property type="term" value="F:4 iron, 4 sulfur cluster binding"/>
    <property type="evidence" value="ECO:0007669"/>
    <property type="project" value="UniProtKB-KW"/>
</dbReference>
<feature type="binding site" evidence="15">
    <location>
        <position position="63"/>
    </location>
    <ligand>
        <name>S-adenosyl-L-methionine</name>
        <dbReference type="ChEBI" id="CHEBI:59789"/>
        <label>1</label>
    </ligand>
</feature>
<dbReference type="GO" id="GO:0046872">
    <property type="term" value="F:metal ion binding"/>
    <property type="evidence" value="ECO:0007669"/>
    <property type="project" value="UniProtKB-KW"/>
</dbReference>
<sequence length="458" mass="49831">MRHWINKASMTQHETLRRYGLFTSRAPRYTSYPTAPHFNNETGPETMAGWLEQVPEQSKVSLYIHIPFCRRLCWFCACRTQGTQTDAPLRGYLDMLKAELAMVANSLPAGVQLSRLHWGGGTPTILPPAMITELAEAIDRHFPLSSGSEFSVEVDPTMVDAEKVAALGAAGLTRVSLGIQDFDPQVQSAIGRIQSFEDTKWAAEALRDAGAKNLNLDILYGLPFQTADSLTDTVNKTLELSPDRLALYGYAHVPWAAKRQVLIPEDHLPDGPTRYALFHMASQLFGAAGYDAVGIDHFARAGDGLLNASLNGTLRRNFQGYTDDQADVLIGIGASSISRFPAGYAQNAPGTGEYATAIASGKLATKRGHTMTQDDVLRAQIIEDLMCRFAIDFGNVAKRTGAAQADVKAIATDLQRKYADVCSISADGLTLSEPALSRLMAMDVDGYMTNSNRHSLAI</sequence>
<feature type="domain" description="Radical SAM core" evidence="17">
    <location>
        <begin position="54"/>
        <end position="288"/>
    </location>
</feature>
<proteinExistence type="inferred from homology"/>
<keyword evidence="19" id="KW-1185">Reference proteome</keyword>
<dbReference type="GO" id="GO:0005737">
    <property type="term" value="C:cytoplasm"/>
    <property type="evidence" value="ECO:0007669"/>
    <property type="project" value="UniProtKB-SubCell"/>
</dbReference>
<dbReference type="PANTHER" id="PTHR13932">
    <property type="entry name" value="COPROPORPHYRINIGEN III OXIDASE"/>
    <property type="match status" value="1"/>
</dbReference>
<accession>A0A1H2UVL4</accession>
<evidence type="ECO:0000256" key="3">
    <source>
        <dbReference type="ARBA" id="ARBA00005493"/>
    </source>
</evidence>
<keyword evidence="6 14" id="KW-0963">Cytoplasm</keyword>
<keyword evidence="7 14" id="KW-0949">S-adenosyl-L-methionine</keyword>
<dbReference type="SUPFAM" id="SSF102114">
    <property type="entry name" value="Radical SAM enzymes"/>
    <property type="match status" value="1"/>
</dbReference>
<feature type="binding site" evidence="15">
    <location>
        <begin position="121"/>
        <end position="122"/>
    </location>
    <ligand>
        <name>S-adenosyl-L-methionine</name>
        <dbReference type="ChEBI" id="CHEBI:59789"/>
        <label>2</label>
    </ligand>
</feature>
<evidence type="ECO:0000256" key="4">
    <source>
        <dbReference type="ARBA" id="ARBA00011245"/>
    </source>
</evidence>
<dbReference type="Pfam" id="PF04055">
    <property type="entry name" value="Radical_SAM"/>
    <property type="match status" value="1"/>
</dbReference>
<feature type="binding site" evidence="15">
    <location>
        <position position="120"/>
    </location>
    <ligand>
        <name>S-adenosyl-L-methionine</name>
        <dbReference type="ChEBI" id="CHEBI:59789"/>
        <label>1</label>
    </ligand>
</feature>
<dbReference type="InterPro" id="IPR034505">
    <property type="entry name" value="Coproporphyrinogen-III_oxidase"/>
</dbReference>